<accession>A0A2N3I7R8</accession>
<reference evidence="1 2" key="1">
    <citation type="journal article" date="2017" name="Front. Microbiol.">
        <title>Labilibaculum manganireducens gen. nov., sp. nov. and Labilibaculum filiforme sp. nov., Novel Bacteroidetes Isolated from Subsurface Sediments of the Baltic Sea.</title>
        <authorList>
            <person name="Vandieken V."/>
            <person name="Marshall I.P."/>
            <person name="Niemann H."/>
            <person name="Engelen B."/>
            <person name="Cypionka H."/>
        </authorList>
    </citation>
    <scope>NUCLEOTIDE SEQUENCE [LARGE SCALE GENOMIC DNA]</scope>
    <source>
        <strain evidence="1 2">59.10-2M</strain>
    </source>
</reference>
<evidence type="ECO:0000313" key="2">
    <source>
        <dbReference type="Proteomes" id="UP000233618"/>
    </source>
</evidence>
<name>A0A2N3I7R8_9BACT</name>
<dbReference type="InterPro" id="IPR054345">
    <property type="entry name" value="Tir-like"/>
</dbReference>
<proteinExistence type="predicted"/>
<comment type="caution">
    <text evidence="1">The sequence shown here is derived from an EMBL/GenBank/DDBJ whole genome shotgun (WGS) entry which is preliminary data.</text>
</comment>
<keyword evidence="2" id="KW-1185">Reference proteome</keyword>
<dbReference type="Proteomes" id="UP000233618">
    <property type="component" value="Unassembled WGS sequence"/>
</dbReference>
<protein>
    <submittedName>
        <fullName evidence="1">Molecular chaperone Tir</fullName>
    </submittedName>
</protein>
<evidence type="ECO:0000313" key="1">
    <source>
        <dbReference type="EMBL" id="PKQ66372.1"/>
    </source>
</evidence>
<dbReference type="Pfam" id="PF22550">
    <property type="entry name" value="CesT_Tir_1"/>
    <property type="match status" value="1"/>
</dbReference>
<dbReference type="Gene3D" id="3.30.1460.10">
    <property type="match status" value="1"/>
</dbReference>
<dbReference type="RefSeq" id="WP_101309938.1">
    <property type="nucleotide sequence ID" value="NZ_CAXXEE010000003.1"/>
</dbReference>
<dbReference type="EMBL" id="MVDE01000015">
    <property type="protein sequence ID" value="PKQ66372.1"/>
    <property type="molecule type" value="Genomic_DNA"/>
</dbReference>
<dbReference type="SUPFAM" id="SSF69635">
    <property type="entry name" value="Type III secretory system chaperone-like"/>
    <property type="match status" value="1"/>
</dbReference>
<sequence>MSTYYNKVKDYLLNLEFNIIKEDKTEELFVVENPEGGIANLIVDCEDPILVVEGVLFELTDDNPEIYKALLKKNREIIHGAFVLDGSGKKVLFRDTLQLENLDQNELEATLNSLEMLLSEYSEEIISYSKL</sequence>
<organism evidence="1 2">
    <name type="scientific">Labilibaculum manganireducens</name>
    <dbReference type="NCBI Taxonomy" id="1940525"/>
    <lineage>
        <taxon>Bacteria</taxon>
        <taxon>Pseudomonadati</taxon>
        <taxon>Bacteroidota</taxon>
        <taxon>Bacteroidia</taxon>
        <taxon>Marinilabiliales</taxon>
        <taxon>Marinifilaceae</taxon>
        <taxon>Labilibaculum</taxon>
    </lineage>
</organism>
<gene>
    <name evidence="1" type="ORF">BZG01_11225</name>
</gene>
<dbReference type="AlphaFoldDB" id="A0A2N3I7R8"/>